<organism evidence="3 4">
    <name type="scientific">Meloidogyne javanica</name>
    <name type="common">Root-knot nematode worm</name>
    <dbReference type="NCBI Taxonomy" id="6303"/>
    <lineage>
        <taxon>Eukaryota</taxon>
        <taxon>Metazoa</taxon>
        <taxon>Ecdysozoa</taxon>
        <taxon>Nematoda</taxon>
        <taxon>Chromadorea</taxon>
        <taxon>Rhabditida</taxon>
        <taxon>Tylenchina</taxon>
        <taxon>Tylenchomorpha</taxon>
        <taxon>Tylenchoidea</taxon>
        <taxon>Meloidogynidae</taxon>
        <taxon>Meloidogyninae</taxon>
        <taxon>Meloidogyne</taxon>
        <taxon>Meloidogyne incognita group</taxon>
    </lineage>
</organism>
<evidence type="ECO:0000256" key="1">
    <source>
        <dbReference type="SAM" id="MobiDB-lite"/>
    </source>
</evidence>
<feature type="compositionally biased region" description="Polar residues" evidence="1">
    <location>
        <begin position="765"/>
        <end position="774"/>
    </location>
</feature>
<sequence length="874" mass="98524">MAAISSSNNNSGSNIVQQVSTNFNPSWMQQTMPSTRSVLSNQQKPVNAEEPCDPIFAKHSYGREDLLAMRGKDGVKPPFGIERCPFFVESSLTPVVLLPLTEIEMRLQQNVNSSKALSAFNRTQGHNETNSGGEMAVCGGAWTSTGRSGSGSTSFSAPSRRYQNSDTKVPNRWSALNSSNASGPPPQRQQSWKNALSGNSGGNLAGNIEQPSFHEKSGEINQFEGQNSIGSKKNHQVSTIGQPTDHNKRTSESVSLSEQKDKSVEHFDHSSSTLTKNISPGQFGDTHPFPTNTAAIPKIDPIEATGTVVQPVQQPDKWNYLDPSGVQRGPFDCQQMQAWFASGYFTTSLQVCRLGDSNYQKLGDLFLINGEHTPFISKQTGGKSPTIDKLAMTASNSTSGPTLGLADVERIWGTTPLDDGVAISSDTLSKAKIFDGRTAVADMTKTSISTSGFAHSAFSQHLREYELEKTLQTREALIEEEQQKLREKEEQLRRDEEERSERERKMQEMEEVLKRKQNELNRIAREKDDEFDKRCQQMAEYERKKREELAALEQRILNEQQMRQLRMEEEDRRRAKELQEILSREKERQRHMLEAETKRKLEEEEARMNLALQAAQHTKKLEQEQAKKADEEQRRRLIKEQQRQQQQAFEEAHAERIRQQEIAARAEAVAKAEQQRIKDRYAEQQTADQQHAAKVAWQTIPQVTKPIQMNIVPPVTHNQQQTSAANKTSSTTSDRERRGWQQVQMPKPAPIPPVIGKGSGGANAGVTNQQQQSVGAKKHSQQKKVNDTKTKSPKQQPVVADKFTQWIINRVKELNSSVDAEVFANFIAQVDSPDEAEDYIIGYLGDNKIIKDFHREFLNKRIELRPRVQQPRKD</sequence>
<feature type="region of interest" description="Disordered" evidence="1">
    <location>
        <begin position="714"/>
        <end position="797"/>
    </location>
</feature>
<accession>A0A915LSP3</accession>
<feature type="compositionally biased region" description="Polar residues" evidence="1">
    <location>
        <begin position="162"/>
        <end position="193"/>
    </location>
</feature>
<feature type="region of interest" description="Disordered" evidence="1">
    <location>
        <begin position="147"/>
        <end position="210"/>
    </location>
</feature>
<feature type="compositionally biased region" description="Polar residues" evidence="1">
    <location>
        <begin position="225"/>
        <end position="244"/>
    </location>
</feature>
<feature type="compositionally biased region" description="Low complexity" evidence="1">
    <location>
        <begin position="719"/>
        <end position="732"/>
    </location>
</feature>
<feature type="region of interest" description="Disordered" evidence="1">
    <location>
        <begin position="616"/>
        <end position="654"/>
    </location>
</feature>
<evidence type="ECO:0000313" key="3">
    <source>
        <dbReference type="Proteomes" id="UP000887561"/>
    </source>
</evidence>
<dbReference type="InterPro" id="IPR035445">
    <property type="entry name" value="GYF-like_dom_sf"/>
</dbReference>
<feature type="region of interest" description="Disordered" evidence="1">
    <location>
        <begin position="484"/>
        <end position="516"/>
    </location>
</feature>
<dbReference type="Proteomes" id="UP000887561">
    <property type="component" value="Unplaced"/>
</dbReference>
<dbReference type="SUPFAM" id="SSF55277">
    <property type="entry name" value="GYF domain"/>
    <property type="match status" value="1"/>
</dbReference>
<dbReference type="PANTHER" id="PTHR14445:SF36">
    <property type="entry name" value="FI03272P-RELATED"/>
    <property type="match status" value="1"/>
</dbReference>
<dbReference type="PANTHER" id="PTHR14445">
    <property type="entry name" value="GRB10 INTERACTING GYF PROTEIN"/>
    <property type="match status" value="1"/>
</dbReference>
<feature type="compositionally biased region" description="Polar residues" evidence="1">
    <location>
        <begin position="270"/>
        <end position="280"/>
    </location>
</feature>
<dbReference type="PROSITE" id="PS50829">
    <property type="entry name" value="GYF"/>
    <property type="match status" value="1"/>
</dbReference>
<name>A0A915LSP3_MELJA</name>
<evidence type="ECO:0000313" key="4">
    <source>
        <dbReference type="WBParaSite" id="scaffold15725_cov224.g17998"/>
    </source>
</evidence>
<dbReference type="Pfam" id="PF02213">
    <property type="entry name" value="GYF"/>
    <property type="match status" value="1"/>
</dbReference>
<feature type="compositionally biased region" description="Low complexity" evidence="1">
    <location>
        <begin position="147"/>
        <end position="161"/>
    </location>
</feature>
<dbReference type="GO" id="GO:0005829">
    <property type="term" value="C:cytosol"/>
    <property type="evidence" value="ECO:0007669"/>
    <property type="project" value="TreeGrafter"/>
</dbReference>
<feature type="compositionally biased region" description="Basic and acidic residues" evidence="1">
    <location>
        <begin position="258"/>
        <end position="269"/>
    </location>
</feature>
<protein>
    <submittedName>
        <fullName evidence="4">GYF domain-containing protein</fullName>
    </submittedName>
</protein>
<dbReference type="InterPro" id="IPR051640">
    <property type="entry name" value="GRB10-interact_GYF"/>
</dbReference>
<proteinExistence type="predicted"/>
<feature type="region of interest" description="Disordered" evidence="1">
    <location>
        <begin position="225"/>
        <end position="294"/>
    </location>
</feature>
<dbReference type="InterPro" id="IPR003169">
    <property type="entry name" value="GYF"/>
</dbReference>
<feature type="domain" description="GYF" evidence="2">
    <location>
        <begin position="315"/>
        <end position="363"/>
    </location>
</feature>
<feature type="region of interest" description="Disordered" evidence="1">
    <location>
        <begin position="123"/>
        <end position="142"/>
    </location>
</feature>
<dbReference type="WBParaSite" id="scaffold15725_cov224.g17998">
    <property type="protein sequence ID" value="scaffold15725_cov224.g17998"/>
    <property type="gene ID" value="scaffold15725_cov224.g17998"/>
</dbReference>
<feature type="compositionally biased region" description="Polar residues" evidence="1">
    <location>
        <begin position="123"/>
        <end position="132"/>
    </location>
</feature>
<dbReference type="Gene3D" id="3.30.1490.40">
    <property type="match status" value="1"/>
</dbReference>
<feature type="compositionally biased region" description="Basic and acidic residues" evidence="1">
    <location>
        <begin position="619"/>
        <end position="642"/>
    </location>
</feature>
<evidence type="ECO:0000259" key="2">
    <source>
        <dbReference type="PROSITE" id="PS50829"/>
    </source>
</evidence>
<keyword evidence="3" id="KW-1185">Reference proteome</keyword>
<dbReference type="AlphaFoldDB" id="A0A915LSP3"/>
<reference evidence="4" key="1">
    <citation type="submission" date="2022-11" db="UniProtKB">
        <authorList>
            <consortium name="WormBaseParasite"/>
        </authorList>
    </citation>
    <scope>IDENTIFICATION</scope>
</reference>
<dbReference type="SMART" id="SM00444">
    <property type="entry name" value="GYF"/>
    <property type="match status" value="1"/>
</dbReference>
<dbReference type="CDD" id="cd00072">
    <property type="entry name" value="GYF"/>
    <property type="match status" value="1"/>
</dbReference>